<dbReference type="Proteomes" id="UP000678499">
    <property type="component" value="Unassembled WGS sequence"/>
</dbReference>
<dbReference type="AlphaFoldDB" id="A0A7R9GI95"/>
<accession>A0A7R9GI95</accession>
<protein>
    <submittedName>
        <fullName evidence="1">Uncharacterized protein</fullName>
    </submittedName>
</protein>
<sequence>MKTSVCRSTECLYWEVSVFGTLLRRRKLSIGSFARRVAAEEERKRKTPIVRHRIESLKLNLCDEDGLFLCSSMFRSVVVPFLLSAEPIGEAIPIQDGSSDEEDLRLESKIRNSVAAVKQKSRAQQSVDSDFLGFKPKRSVTLHFGAIWLLD</sequence>
<reference evidence="1" key="1">
    <citation type="submission" date="2020-11" db="EMBL/GenBank/DDBJ databases">
        <authorList>
            <person name="Tran Van P."/>
        </authorList>
    </citation>
    <scope>NUCLEOTIDE SEQUENCE</scope>
</reference>
<organism evidence="1">
    <name type="scientific">Notodromas monacha</name>
    <dbReference type="NCBI Taxonomy" id="399045"/>
    <lineage>
        <taxon>Eukaryota</taxon>
        <taxon>Metazoa</taxon>
        <taxon>Ecdysozoa</taxon>
        <taxon>Arthropoda</taxon>
        <taxon>Crustacea</taxon>
        <taxon>Oligostraca</taxon>
        <taxon>Ostracoda</taxon>
        <taxon>Podocopa</taxon>
        <taxon>Podocopida</taxon>
        <taxon>Cypridocopina</taxon>
        <taxon>Cypridoidea</taxon>
        <taxon>Cyprididae</taxon>
        <taxon>Notodromas</taxon>
    </lineage>
</organism>
<gene>
    <name evidence="1" type="ORF">NMOB1V02_LOCUS9681</name>
</gene>
<evidence type="ECO:0000313" key="1">
    <source>
        <dbReference type="EMBL" id="CAD7282049.1"/>
    </source>
</evidence>
<keyword evidence="2" id="KW-1185">Reference proteome</keyword>
<proteinExistence type="predicted"/>
<dbReference type="EMBL" id="CAJPEX010003411">
    <property type="protein sequence ID" value="CAG0922201.1"/>
    <property type="molecule type" value="Genomic_DNA"/>
</dbReference>
<evidence type="ECO:0000313" key="2">
    <source>
        <dbReference type="Proteomes" id="UP000678499"/>
    </source>
</evidence>
<dbReference type="EMBL" id="OA885448">
    <property type="protein sequence ID" value="CAD7282049.1"/>
    <property type="molecule type" value="Genomic_DNA"/>
</dbReference>
<name>A0A7R9GI95_9CRUS</name>